<keyword evidence="4" id="KW-1185">Reference proteome</keyword>
<dbReference type="EMBL" id="FNQF01000011">
    <property type="protein sequence ID" value="SEA72343.1"/>
    <property type="molecule type" value="Genomic_DNA"/>
</dbReference>
<dbReference type="AlphaFoldDB" id="A0A1H4DHP5"/>
<accession>A0A1H4DHP5</accession>
<dbReference type="NCBIfam" id="TIGR01414">
    <property type="entry name" value="autotrans_barl"/>
    <property type="match status" value="1"/>
</dbReference>
<evidence type="ECO:0000259" key="2">
    <source>
        <dbReference type="Pfam" id="PF03797"/>
    </source>
</evidence>
<evidence type="ECO:0000256" key="1">
    <source>
        <dbReference type="SAM" id="SignalP"/>
    </source>
</evidence>
<sequence>MDMKKIFLILGLIILSAKTFAQDTEYPKNEIKVNIANTIIMASAEVGYEGFIGTNQSIEVVALINDRINFHSESGSRKFNTNSVKLGYNYYFDTYNAGAGLYANPFVKYRFGDFEQDVVLDGLPNPVTEKTDMDTFMVGIGAGYKWNFNDTFVLAPFASVARNFSDEVGDRFSNVEFHAGFYVGYRF</sequence>
<feature type="signal peptide" evidence="1">
    <location>
        <begin position="1"/>
        <end position="21"/>
    </location>
</feature>
<dbReference type="SUPFAM" id="SSF103515">
    <property type="entry name" value="Autotransporter"/>
    <property type="match status" value="1"/>
</dbReference>
<name>A0A1H4DHP5_9FLAO</name>
<evidence type="ECO:0000313" key="3">
    <source>
        <dbReference type="EMBL" id="SEA72343.1"/>
    </source>
</evidence>
<dbReference type="STRING" id="908615.SAMN05421540_11148"/>
<evidence type="ECO:0000313" key="4">
    <source>
        <dbReference type="Proteomes" id="UP000198820"/>
    </source>
</evidence>
<dbReference type="InterPro" id="IPR006315">
    <property type="entry name" value="OM_autotransptr_brl_dom"/>
</dbReference>
<protein>
    <submittedName>
        <fullName evidence="3">Outer membrane autotransporter barrel domain-containing protein</fullName>
    </submittedName>
</protein>
<dbReference type="GO" id="GO:0019867">
    <property type="term" value="C:outer membrane"/>
    <property type="evidence" value="ECO:0007669"/>
    <property type="project" value="InterPro"/>
</dbReference>
<dbReference type="Pfam" id="PF03797">
    <property type="entry name" value="Autotransporter"/>
    <property type="match status" value="1"/>
</dbReference>
<keyword evidence="1" id="KW-0732">Signal</keyword>
<dbReference type="InterPro" id="IPR036709">
    <property type="entry name" value="Autotransporte_beta_dom_sf"/>
</dbReference>
<gene>
    <name evidence="3" type="ORF">SAMN05421540_11148</name>
</gene>
<dbReference type="Proteomes" id="UP000198820">
    <property type="component" value="Unassembled WGS sequence"/>
</dbReference>
<proteinExistence type="predicted"/>
<feature type="domain" description="Autotransporter" evidence="2">
    <location>
        <begin position="65"/>
        <end position="161"/>
    </location>
</feature>
<feature type="chain" id="PRO_5011742552" evidence="1">
    <location>
        <begin position="22"/>
        <end position="187"/>
    </location>
</feature>
<organism evidence="3 4">
    <name type="scientific">Psychroflexus halocasei</name>
    <dbReference type="NCBI Taxonomy" id="908615"/>
    <lineage>
        <taxon>Bacteria</taxon>
        <taxon>Pseudomonadati</taxon>
        <taxon>Bacteroidota</taxon>
        <taxon>Flavobacteriia</taxon>
        <taxon>Flavobacteriales</taxon>
        <taxon>Flavobacteriaceae</taxon>
        <taxon>Psychroflexus</taxon>
    </lineage>
</organism>
<dbReference type="Gene3D" id="2.40.128.130">
    <property type="entry name" value="Autotransporter beta-domain"/>
    <property type="match status" value="1"/>
</dbReference>
<dbReference type="InterPro" id="IPR005546">
    <property type="entry name" value="Autotransporte_beta"/>
</dbReference>
<reference evidence="3 4" key="1">
    <citation type="submission" date="2016-10" db="EMBL/GenBank/DDBJ databases">
        <authorList>
            <person name="de Groot N.N."/>
        </authorList>
    </citation>
    <scope>NUCLEOTIDE SEQUENCE [LARGE SCALE GENOMIC DNA]</scope>
    <source>
        <strain evidence="3 4">DSM 23581</strain>
    </source>
</reference>